<feature type="non-terminal residue" evidence="2">
    <location>
        <position position="1"/>
    </location>
</feature>
<keyword evidence="1" id="KW-0812">Transmembrane</keyword>
<evidence type="ECO:0000256" key="1">
    <source>
        <dbReference type="SAM" id="Phobius"/>
    </source>
</evidence>
<sequence length="255" mass="27336">DYFALVSAIVMIPQSLKCVVGLAGAFWRVFPQRCLVVLVEVLPGPACVASAVLLAAVFSLMCVVWLGCILARFSQDGSWCFWWRFSPKLLHVVLVVGRGQRGLLCPLRLVVFACGFWAGACGSTVCLCLSVSVSCRLEPGCIALYLGWLPMLVIAPCVVSGALSQFSLLLRERVCLGMVPCFGLGPSEVDVMSLTSAVVSVPVWLCIFLVVGMLVPVLSLVCAWRVCCQLLVDSPLCVALVSLEADGGVSCRFVR</sequence>
<keyword evidence="1" id="KW-0472">Membrane</keyword>
<feature type="transmembrane region" description="Helical" evidence="1">
    <location>
        <begin position="51"/>
        <end position="73"/>
    </location>
</feature>
<dbReference type="AlphaFoldDB" id="A0A843UM47"/>
<feature type="transmembrane region" description="Helical" evidence="1">
    <location>
        <begin position="109"/>
        <end position="130"/>
    </location>
</feature>
<reference evidence="2" key="1">
    <citation type="submission" date="2017-07" db="EMBL/GenBank/DDBJ databases">
        <title>Taro Niue Genome Assembly and Annotation.</title>
        <authorList>
            <person name="Atibalentja N."/>
            <person name="Keating K."/>
            <person name="Fields C.J."/>
        </authorList>
    </citation>
    <scope>NUCLEOTIDE SEQUENCE</scope>
    <source>
        <strain evidence="2">Niue_2</strain>
        <tissue evidence="2">Leaf</tissue>
    </source>
</reference>
<dbReference type="Proteomes" id="UP000652761">
    <property type="component" value="Unassembled WGS sequence"/>
</dbReference>
<feature type="transmembrane region" description="Helical" evidence="1">
    <location>
        <begin position="201"/>
        <end position="224"/>
    </location>
</feature>
<evidence type="ECO:0000313" key="3">
    <source>
        <dbReference type="Proteomes" id="UP000652761"/>
    </source>
</evidence>
<protein>
    <submittedName>
        <fullName evidence="2">Uncharacterized protein</fullName>
    </submittedName>
</protein>
<proteinExistence type="predicted"/>
<accession>A0A843UM47</accession>
<keyword evidence="1" id="KW-1133">Transmembrane helix</keyword>
<name>A0A843UM47_COLES</name>
<evidence type="ECO:0000313" key="2">
    <source>
        <dbReference type="EMBL" id="MQL80979.1"/>
    </source>
</evidence>
<dbReference type="EMBL" id="NMUH01000539">
    <property type="protein sequence ID" value="MQL80979.1"/>
    <property type="molecule type" value="Genomic_DNA"/>
</dbReference>
<feature type="transmembrane region" description="Helical" evidence="1">
    <location>
        <begin position="6"/>
        <end position="30"/>
    </location>
</feature>
<organism evidence="2 3">
    <name type="scientific">Colocasia esculenta</name>
    <name type="common">Wild taro</name>
    <name type="synonym">Arum esculentum</name>
    <dbReference type="NCBI Taxonomy" id="4460"/>
    <lineage>
        <taxon>Eukaryota</taxon>
        <taxon>Viridiplantae</taxon>
        <taxon>Streptophyta</taxon>
        <taxon>Embryophyta</taxon>
        <taxon>Tracheophyta</taxon>
        <taxon>Spermatophyta</taxon>
        <taxon>Magnoliopsida</taxon>
        <taxon>Liliopsida</taxon>
        <taxon>Araceae</taxon>
        <taxon>Aroideae</taxon>
        <taxon>Colocasieae</taxon>
        <taxon>Colocasia</taxon>
    </lineage>
</organism>
<keyword evidence="3" id="KW-1185">Reference proteome</keyword>
<feature type="transmembrane region" description="Helical" evidence="1">
    <location>
        <begin position="142"/>
        <end position="163"/>
    </location>
</feature>
<gene>
    <name evidence="2" type="ORF">Taro_013440</name>
</gene>
<comment type="caution">
    <text evidence="2">The sequence shown here is derived from an EMBL/GenBank/DDBJ whole genome shotgun (WGS) entry which is preliminary data.</text>
</comment>